<dbReference type="Pfam" id="PF00528">
    <property type="entry name" value="BPD_transp_1"/>
    <property type="match status" value="1"/>
</dbReference>
<dbReference type="RefSeq" id="WP_067854268.1">
    <property type="nucleotide sequence ID" value="NZ_LGTW01000019.1"/>
</dbReference>
<keyword evidence="3" id="KW-1003">Cell membrane</keyword>
<dbReference type="GO" id="GO:0005886">
    <property type="term" value="C:plasma membrane"/>
    <property type="evidence" value="ECO:0007669"/>
    <property type="project" value="UniProtKB-SubCell"/>
</dbReference>
<dbReference type="CDD" id="cd06261">
    <property type="entry name" value="TM_PBP2"/>
    <property type="match status" value="1"/>
</dbReference>
<reference evidence="9 10" key="1">
    <citation type="submission" date="2015-07" db="EMBL/GenBank/DDBJ databases">
        <title>A draft genome sequence of Mycobacterium wolinskyi.</title>
        <authorList>
            <person name="de Man T.J."/>
            <person name="Perry K.A."/>
            <person name="Coulliette A.D."/>
            <person name="Jensen B."/>
            <person name="Toney N.C."/>
            <person name="Limbago B.M."/>
            <person name="Noble-Wang J."/>
        </authorList>
    </citation>
    <scope>NUCLEOTIDE SEQUENCE [LARGE SCALE GENOMIC DNA]</scope>
    <source>
        <strain evidence="9 10">CDC_01</strain>
    </source>
</reference>
<dbReference type="PATRIC" id="fig|59750.3.peg.2430"/>
<keyword evidence="4 7" id="KW-0812">Transmembrane</keyword>
<feature type="transmembrane region" description="Helical" evidence="7">
    <location>
        <begin position="238"/>
        <end position="258"/>
    </location>
</feature>
<keyword evidence="10" id="KW-1185">Reference proteome</keyword>
<dbReference type="InterPro" id="IPR000515">
    <property type="entry name" value="MetI-like"/>
</dbReference>
<feature type="transmembrane region" description="Helical" evidence="7">
    <location>
        <begin position="85"/>
        <end position="105"/>
    </location>
</feature>
<dbReference type="InterPro" id="IPR035906">
    <property type="entry name" value="MetI-like_sf"/>
</dbReference>
<dbReference type="PANTHER" id="PTHR30151:SF20">
    <property type="entry name" value="ABC TRANSPORTER PERMEASE PROTEIN HI_0355-RELATED"/>
    <property type="match status" value="1"/>
</dbReference>
<organism evidence="9 10">
    <name type="scientific">Mycolicibacterium wolinskyi</name>
    <dbReference type="NCBI Taxonomy" id="59750"/>
    <lineage>
        <taxon>Bacteria</taxon>
        <taxon>Bacillati</taxon>
        <taxon>Actinomycetota</taxon>
        <taxon>Actinomycetes</taxon>
        <taxon>Mycobacteriales</taxon>
        <taxon>Mycobacteriaceae</taxon>
        <taxon>Mycolicibacterium</taxon>
    </lineage>
</organism>
<evidence type="ECO:0000256" key="5">
    <source>
        <dbReference type="ARBA" id="ARBA00022989"/>
    </source>
</evidence>
<evidence type="ECO:0000256" key="2">
    <source>
        <dbReference type="ARBA" id="ARBA00022448"/>
    </source>
</evidence>
<keyword evidence="6 7" id="KW-0472">Membrane</keyword>
<dbReference type="PROSITE" id="PS50928">
    <property type="entry name" value="ABC_TM1"/>
    <property type="match status" value="1"/>
</dbReference>
<dbReference type="STRING" id="59750.AWC31_27660"/>
<feature type="transmembrane region" description="Helical" evidence="7">
    <location>
        <begin position="199"/>
        <end position="218"/>
    </location>
</feature>
<feature type="domain" description="ABC transmembrane type-1" evidence="8">
    <location>
        <begin position="78"/>
        <end position="257"/>
    </location>
</feature>
<feature type="transmembrane region" description="Helical" evidence="7">
    <location>
        <begin position="26"/>
        <end position="48"/>
    </location>
</feature>
<dbReference type="EMBL" id="LGTW01000019">
    <property type="protein sequence ID" value="KWX21534.1"/>
    <property type="molecule type" value="Genomic_DNA"/>
</dbReference>
<dbReference type="GO" id="GO:0055085">
    <property type="term" value="P:transmembrane transport"/>
    <property type="evidence" value="ECO:0007669"/>
    <property type="project" value="InterPro"/>
</dbReference>
<evidence type="ECO:0000256" key="3">
    <source>
        <dbReference type="ARBA" id="ARBA00022475"/>
    </source>
</evidence>
<evidence type="ECO:0000256" key="4">
    <source>
        <dbReference type="ARBA" id="ARBA00022692"/>
    </source>
</evidence>
<dbReference type="PANTHER" id="PTHR30151">
    <property type="entry name" value="ALKANE SULFONATE ABC TRANSPORTER-RELATED, MEMBRANE SUBUNIT"/>
    <property type="match status" value="1"/>
</dbReference>
<protein>
    <submittedName>
        <fullName evidence="9">ABC transporter permease</fullName>
    </submittedName>
</protein>
<sequence>MTSTESKPVAPPRAAAPSTSQRLRALLGNQAVGATLLAVLVVLVWEVFSDLTFVIPSPVQTIGVLIENLSDPAYLFDLRVTAQSVFLAFVIGTAIGGGLGLLLGLSERLRLIFEPILIMLNGIPKIVLYPVLLPIFSLTGSKVVMGVLFALFPVLINVSTGVQEIPRVYWKLARSVRANAWQMLVHIIIPAIRRPLLTGIRLAVSLAVVGVVLSEFFATRRGLGRVVLQSYSHGDYPSMVATIMLLITISFAISIALWQWEKRLH</sequence>
<evidence type="ECO:0000259" key="8">
    <source>
        <dbReference type="PROSITE" id="PS50928"/>
    </source>
</evidence>
<comment type="caution">
    <text evidence="9">The sequence shown here is derived from an EMBL/GenBank/DDBJ whole genome shotgun (WGS) entry which is preliminary data.</text>
</comment>
<evidence type="ECO:0000313" key="10">
    <source>
        <dbReference type="Proteomes" id="UP000070612"/>
    </source>
</evidence>
<feature type="transmembrane region" description="Helical" evidence="7">
    <location>
        <begin position="126"/>
        <end position="156"/>
    </location>
</feature>
<evidence type="ECO:0000256" key="7">
    <source>
        <dbReference type="RuleBase" id="RU363032"/>
    </source>
</evidence>
<evidence type="ECO:0000256" key="1">
    <source>
        <dbReference type="ARBA" id="ARBA00004651"/>
    </source>
</evidence>
<evidence type="ECO:0000256" key="6">
    <source>
        <dbReference type="ARBA" id="ARBA00023136"/>
    </source>
</evidence>
<comment type="subcellular location">
    <subcellularLocation>
        <location evidence="1 7">Cell membrane</location>
        <topology evidence="1 7">Multi-pass membrane protein</topology>
    </subcellularLocation>
</comment>
<dbReference type="AlphaFoldDB" id="A0A132PGZ2"/>
<gene>
    <name evidence="9" type="ORF">AFM11_25340</name>
</gene>
<dbReference type="Proteomes" id="UP000070612">
    <property type="component" value="Unassembled WGS sequence"/>
</dbReference>
<keyword evidence="5 7" id="KW-1133">Transmembrane helix</keyword>
<evidence type="ECO:0000313" key="9">
    <source>
        <dbReference type="EMBL" id="KWX21534.1"/>
    </source>
</evidence>
<accession>A0A132PGZ2</accession>
<keyword evidence="2 7" id="KW-0813">Transport</keyword>
<dbReference type="Gene3D" id="1.10.3720.10">
    <property type="entry name" value="MetI-like"/>
    <property type="match status" value="1"/>
</dbReference>
<dbReference type="SUPFAM" id="SSF161098">
    <property type="entry name" value="MetI-like"/>
    <property type="match status" value="1"/>
</dbReference>
<name>A0A132PGZ2_9MYCO</name>
<comment type="similarity">
    <text evidence="7">Belongs to the binding-protein-dependent transport system permease family.</text>
</comment>
<proteinExistence type="inferred from homology"/>